<keyword evidence="1" id="KW-0472">Membrane</keyword>
<feature type="transmembrane region" description="Helical" evidence="1">
    <location>
        <begin position="209"/>
        <end position="227"/>
    </location>
</feature>
<feature type="transmembrane region" description="Helical" evidence="1">
    <location>
        <begin position="12"/>
        <end position="31"/>
    </location>
</feature>
<feature type="transmembrane region" description="Helical" evidence="1">
    <location>
        <begin position="163"/>
        <end position="178"/>
    </location>
</feature>
<feature type="transmembrane region" description="Helical" evidence="1">
    <location>
        <begin position="85"/>
        <end position="107"/>
    </location>
</feature>
<dbReference type="EMBL" id="MRUL01000007">
    <property type="protein sequence ID" value="OON39730.1"/>
    <property type="molecule type" value="Genomic_DNA"/>
</dbReference>
<name>A0A1S8YL13_9GAMM</name>
<feature type="transmembrane region" description="Helical" evidence="1">
    <location>
        <begin position="297"/>
        <end position="316"/>
    </location>
</feature>
<keyword evidence="1" id="KW-1133">Transmembrane helix</keyword>
<evidence type="ECO:0000313" key="2">
    <source>
        <dbReference type="EMBL" id="OON39730.1"/>
    </source>
</evidence>
<evidence type="ECO:0000313" key="3">
    <source>
        <dbReference type="Proteomes" id="UP000190667"/>
    </source>
</evidence>
<feature type="transmembrane region" description="Helical" evidence="1">
    <location>
        <begin position="140"/>
        <end position="158"/>
    </location>
</feature>
<feature type="transmembrane region" description="Helical" evidence="1">
    <location>
        <begin position="268"/>
        <end position="290"/>
    </location>
</feature>
<feature type="transmembrane region" description="Helical" evidence="1">
    <location>
        <begin position="352"/>
        <end position="370"/>
    </location>
</feature>
<accession>A0A1S8YL13</accession>
<sequence>MSEFFSARRIAGWCFALLAVVVSVLLTWRYFPIEPDVANSPLVWRGFLSEGFSVFHDWCPTADNWYFTVYPINFLFFILTGSDGMPALIISTALFVSLTAIIATWMLNRVEKSYASLLALLTLTCLPAFVLTQGFAGHPFSHYSTNFFGVLALALAFYNLQRNALWIALLYSLLSFFASASDPWFLATFYLPLLLTLSYLALKKQVRKTHLLLFLITFIMSFTHAPQRWFGLPKQSFTIQPLEQWWTNAGWAWHVLGKSLNLFFFDNALAQGLSLVLWLGVLTYGFVIALKNGLQARFIALCSFFSISGIIASFIISYDAPASNSARFFINVIIFGVMLTTLAFIIRRRWPLALCLLLFAASSVGSYNQITRPYLDQQKPTDEYIAFLQSHQLSYGYSEYWLQANIVNWFTNGKIHITSVWFNPTDNKINFDAVRGQTMASWLQPAFINTAPQRQFVAIAAVADNDPHSVANQRLDAIRSQLGRPDEVLVFHDRTLFVYNNRIALR</sequence>
<dbReference type="RefSeq" id="WP_078002917.1">
    <property type="nucleotide sequence ID" value="NZ_MRUL01000007.1"/>
</dbReference>
<reference evidence="2 3" key="1">
    <citation type="submission" date="2016-12" db="EMBL/GenBank/DDBJ databases">
        <title>Izhakiella australiana sp. nov. of genus Izhakiella isolated from Australian desert.</title>
        <authorList>
            <person name="Ji M."/>
        </authorList>
    </citation>
    <scope>NUCLEOTIDE SEQUENCE [LARGE SCALE GENOMIC DNA]</scope>
    <source>
        <strain evidence="2 3">D4N98</strain>
    </source>
</reference>
<feature type="transmembrane region" description="Helical" evidence="1">
    <location>
        <begin position="328"/>
        <end position="345"/>
    </location>
</feature>
<keyword evidence="1" id="KW-0812">Transmembrane</keyword>
<dbReference type="Proteomes" id="UP000190667">
    <property type="component" value="Unassembled WGS sequence"/>
</dbReference>
<dbReference type="AlphaFoldDB" id="A0A1S8YL13"/>
<dbReference type="STRING" id="1926881.BTJ39_11870"/>
<gene>
    <name evidence="2" type="ORF">BTJ39_11870</name>
</gene>
<feature type="transmembrane region" description="Helical" evidence="1">
    <location>
        <begin position="114"/>
        <end position="134"/>
    </location>
</feature>
<protein>
    <recommendedName>
        <fullName evidence="4">Glycosyltransferase RgtA/B/C/D-like domain-containing protein</fullName>
    </recommendedName>
</protein>
<comment type="caution">
    <text evidence="2">The sequence shown here is derived from an EMBL/GenBank/DDBJ whole genome shotgun (WGS) entry which is preliminary data.</text>
</comment>
<feature type="transmembrane region" description="Helical" evidence="1">
    <location>
        <begin position="184"/>
        <end position="202"/>
    </location>
</feature>
<keyword evidence="3" id="KW-1185">Reference proteome</keyword>
<evidence type="ECO:0008006" key="4">
    <source>
        <dbReference type="Google" id="ProtNLM"/>
    </source>
</evidence>
<organism evidence="2 3">
    <name type="scientific">Izhakiella australiensis</name>
    <dbReference type="NCBI Taxonomy" id="1926881"/>
    <lineage>
        <taxon>Bacteria</taxon>
        <taxon>Pseudomonadati</taxon>
        <taxon>Pseudomonadota</taxon>
        <taxon>Gammaproteobacteria</taxon>
        <taxon>Enterobacterales</taxon>
        <taxon>Erwiniaceae</taxon>
        <taxon>Izhakiella</taxon>
    </lineage>
</organism>
<proteinExistence type="predicted"/>
<evidence type="ECO:0000256" key="1">
    <source>
        <dbReference type="SAM" id="Phobius"/>
    </source>
</evidence>